<evidence type="ECO:0000313" key="1">
    <source>
        <dbReference type="EMBL" id="QOV89103.1"/>
    </source>
</evidence>
<dbReference type="AlphaFoldDB" id="A0A7M2WUN3"/>
<dbReference type="InterPro" id="IPR027839">
    <property type="entry name" value="DUF4432"/>
</dbReference>
<dbReference type="Proteomes" id="UP000593765">
    <property type="component" value="Chromosome"/>
</dbReference>
<accession>A0A7M2WUN3</accession>
<reference evidence="1 2" key="1">
    <citation type="submission" date="2020-10" db="EMBL/GenBank/DDBJ databases">
        <title>Wide distribution of Phycisphaera-like planctomycetes from WD2101 soil group in peatlands and genome analysis of the first cultivated representative.</title>
        <authorList>
            <person name="Dedysh S.N."/>
            <person name="Beletsky A.V."/>
            <person name="Ivanova A."/>
            <person name="Kulichevskaya I.S."/>
            <person name="Suzina N.E."/>
            <person name="Philippov D.A."/>
            <person name="Rakitin A.L."/>
            <person name="Mardanov A.V."/>
            <person name="Ravin N.V."/>
        </authorList>
    </citation>
    <scope>NUCLEOTIDE SEQUENCE [LARGE SCALE GENOMIC DNA]</scope>
    <source>
        <strain evidence="1 2">M1803</strain>
    </source>
</reference>
<dbReference type="GO" id="GO:0030246">
    <property type="term" value="F:carbohydrate binding"/>
    <property type="evidence" value="ECO:0007669"/>
    <property type="project" value="InterPro"/>
</dbReference>
<dbReference type="Gene3D" id="2.70.98.10">
    <property type="match status" value="1"/>
</dbReference>
<sequence length="360" mass="38891">MPKKVIASAQPFDTTKFVHPAQVGGIEAYSFDNGAARGGRALLVNTGGGLRYRLLVDRGLDIDQAFFNQHSLAFLTHKGVTPPAQGLERGIDWLKTFPGGLLTSCGPFNIGAPSTDAGEDLPLHGPHSNTPAEIESVVQPDPHAGRNEMSVVGVFRYGRLFGPNLTLRRTIRSTLGQNAIHFTDVFYNAGNQPVPHAWLLHINLGYPLVDGGAEFCYDAKVVPLGNPVAQARFKPGGDYKKVPNPLEAHRGSTEAVAYLYPKASRDGSTTVGLVNRKVGVGIAIDYNTKQFGRCVNWQHWGPGEYVTALEPSNGSVEGRAKDRAEGVMDMLEVGESKTYEYSLRILGDRAGIDELRALNG</sequence>
<dbReference type="CDD" id="cd09023">
    <property type="entry name" value="Aldose_epim_Ec_c4013"/>
    <property type="match status" value="1"/>
</dbReference>
<dbReference type="RefSeq" id="WP_206292122.1">
    <property type="nucleotide sequence ID" value="NZ_CP063458.1"/>
</dbReference>
<proteinExistence type="predicted"/>
<protein>
    <submittedName>
        <fullName evidence="1">DUF4432 family protein</fullName>
    </submittedName>
</protein>
<dbReference type="InterPro" id="IPR014718">
    <property type="entry name" value="GH-type_carb-bd"/>
</dbReference>
<dbReference type="EMBL" id="CP063458">
    <property type="protein sequence ID" value="QOV89103.1"/>
    <property type="molecule type" value="Genomic_DNA"/>
</dbReference>
<name>A0A7M2WUN3_9BACT</name>
<dbReference type="Pfam" id="PF14486">
    <property type="entry name" value="DUF4432"/>
    <property type="match status" value="1"/>
</dbReference>
<evidence type="ECO:0000313" key="2">
    <source>
        <dbReference type="Proteomes" id="UP000593765"/>
    </source>
</evidence>
<gene>
    <name evidence="1" type="ORF">IPV69_23250</name>
</gene>
<organism evidence="1 2">
    <name type="scientific">Humisphaera borealis</name>
    <dbReference type="NCBI Taxonomy" id="2807512"/>
    <lineage>
        <taxon>Bacteria</taxon>
        <taxon>Pseudomonadati</taxon>
        <taxon>Planctomycetota</taxon>
        <taxon>Phycisphaerae</taxon>
        <taxon>Tepidisphaerales</taxon>
        <taxon>Tepidisphaeraceae</taxon>
        <taxon>Humisphaera</taxon>
    </lineage>
</organism>
<keyword evidence="2" id="KW-1185">Reference proteome</keyword>
<dbReference type="KEGG" id="hbs:IPV69_23250"/>